<evidence type="ECO:0000256" key="1">
    <source>
        <dbReference type="SAM" id="SignalP"/>
    </source>
</evidence>
<protein>
    <recommendedName>
        <fullName evidence="2">DUF4136 domain-containing protein</fullName>
    </recommendedName>
</protein>
<dbReference type="EMBL" id="BMFH01000001">
    <property type="protein sequence ID" value="GGD54377.1"/>
    <property type="molecule type" value="Genomic_DNA"/>
</dbReference>
<keyword evidence="4" id="KW-1185">Reference proteome</keyword>
<feature type="signal peptide" evidence="1">
    <location>
        <begin position="1"/>
        <end position="27"/>
    </location>
</feature>
<evidence type="ECO:0000313" key="4">
    <source>
        <dbReference type="Proteomes" id="UP000625780"/>
    </source>
</evidence>
<feature type="domain" description="DUF4136" evidence="2">
    <location>
        <begin position="25"/>
        <end position="187"/>
    </location>
</feature>
<evidence type="ECO:0000259" key="2">
    <source>
        <dbReference type="Pfam" id="PF13590"/>
    </source>
</evidence>
<name>A0ABQ1R493_9FLAO</name>
<feature type="chain" id="PRO_5045360406" description="DUF4136 domain-containing protein" evidence="1">
    <location>
        <begin position="28"/>
        <end position="193"/>
    </location>
</feature>
<sequence>MKKRILVLLPLALLVLASSCVSVRVVADYDRNADFNSYKTYAFYKTGIDKAQISDLDKKRILRAIETEMANKGFVKSERPDLMVSIFTKERERVDVYNNAGWGWGWGWGWGPGWGFWNPWMWGGPGWGNNVSTRTEGSLYIDLIDAKTKELIWQGRGVGTLSNIDNIDKKEARIREFVSEIMERYPPNTAPSS</sequence>
<dbReference type="InterPro" id="IPR025411">
    <property type="entry name" value="DUF4136"/>
</dbReference>
<dbReference type="Pfam" id="PF13590">
    <property type="entry name" value="DUF4136"/>
    <property type="match status" value="1"/>
</dbReference>
<dbReference type="PROSITE" id="PS51257">
    <property type="entry name" value="PROKAR_LIPOPROTEIN"/>
    <property type="match status" value="1"/>
</dbReference>
<keyword evidence="1" id="KW-0732">Signal</keyword>
<accession>A0ABQ1R493</accession>
<proteinExistence type="predicted"/>
<gene>
    <name evidence="3" type="ORF">GCM10011361_21270</name>
</gene>
<dbReference type="Gene3D" id="3.30.160.670">
    <property type="match status" value="1"/>
</dbReference>
<comment type="caution">
    <text evidence="3">The sequence shown here is derived from an EMBL/GenBank/DDBJ whole genome shotgun (WGS) entry which is preliminary data.</text>
</comment>
<reference evidence="4" key="1">
    <citation type="journal article" date="2019" name="Int. J. Syst. Evol. Microbiol.">
        <title>The Global Catalogue of Microorganisms (GCM) 10K type strain sequencing project: providing services to taxonomists for standard genome sequencing and annotation.</title>
        <authorList>
            <consortium name="The Broad Institute Genomics Platform"/>
            <consortium name="The Broad Institute Genome Sequencing Center for Infectious Disease"/>
            <person name="Wu L."/>
            <person name="Ma J."/>
        </authorList>
    </citation>
    <scope>NUCLEOTIDE SEQUENCE [LARGE SCALE GENOMIC DNA]</scope>
    <source>
        <strain evidence="4">CGMCC 1.12606</strain>
    </source>
</reference>
<dbReference type="RefSeq" id="WP_188370655.1">
    <property type="nucleotide sequence ID" value="NZ_BMFH01000001.1"/>
</dbReference>
<dbReference type="Proteomes" id="UP000625780">
    <property type="component" value="Unassembled WGS sequence"/>
</dbReference>
<organism evidence="3 4">
    <name type="scientific">Muriicola marianensis</name>
    <dbReference type="NCBI Taxonomy" id="1324801"/>
    <lineage>
        <taxon>Bacteria</taxon>
        <taxon>Pseudomonadati</taxon>
        <taxon>Bacteroidota</taxon>
        <taxon>Flavobacteriia</taxon>
        <taxon>Flavobacteriales</taxon>
        <taxon>Flavobacteriaceae</taxon>
        <taxon>Muriicola</taxon>
    </lineage>
</organism>
<evidence type="ECO:0000313" key="3">
    <source>
        <dbReference type="EMBL" id="GGD54377.1"/>
    </source>
</evidence>